<evidence type="ECO:0000313" key="2">
    <source>
        <dbReference type="EMBL" id="XCD04816.1"/>
    </source>
</evidence>
<dbReference type="EMBL" id="PP511510">
    <property type="protein sequence ID" value="XCD04816.1"/>
    <property type="molecule type" value="Genomic_DNA"/>
</dbReference>
<dbReference type="EMBL" id="PP511780">
    <property type="protein sequence ID" value="XCD07308.1"/>
    <property type="molecule type" value="Genomic_DNA"/>
</dbReference>
<name>A0AAU8B6J9_9VIRU</name>
<sequence>MDFVYGFYSVYDVIAGSYSAPMLHNNDAIAVREYAMAFANAQPGTLFAFRPKDFELRKVGLFDLKSGMLSSCEITTVADWTVVESMLGGSEDGEK</sequence>
<dbReference type="EMBL" id="PP511836">
    <property type="protein sequence ID" value="XCD07969.1"/>
    <property type="molecule type" value="Genomic_DNA"/>
</dbReference>
<protein>
    <submittedName>
        <fullName evidence="6">Nonstructural protein</fullName>
    </submittedName>
</protein>
<evidence type="ECO:0000313" key="6">
    <source>
        <dbReference type="EMBL" id="XCD07969.1"/>
    </source>
</evidence>
<reference evidence="6" key="1">
    <citation type="submission" date="2024-03" db="EMBL/GenBank/DDBJ databases">
        <title>Diverse circular DNA viruses in blood, oral, and fecal samples of captive lemurs.</title>
        <authorList>
            <person name="Paietta E.N."/>
            <person name="Kraberger S."/>
            <person name="Lund M.C."/>
            <person name="Custer J.M."/>
            <person name="Vargas K.M."/>
            <person name="Ehmke E.E."/>
            <person name="Yoder A.D."/>
            <person name="Varsani A."/>
        </authorList>
    </citation>
    <scope>NUCLEOTIDE SEQUENCE</scope>
    <source>
        <strain evidence="1">Duke_21_100</strain>
        <strain evidence="2">Duke_24FF_1225</strain>
        <strain evidence="3">Duke_25FF_1271</strain>
        <strain evidence="4">Duke_25FS_118</strain>
        <strain evidence="5">Duke_27FF_1960</strain>
        <strain evidence="6">Duke_28FS_103</strain>
    </source>
</reference>
<evidence type="ECO:0000313" key="3">
    <source>
        <dbReference type="EMBL" id="XCD06120.1"/>
    </source>
</evidence>
<dbReference type="EMBL" id="PP511681">
    <property type="protein sequence ID" value="XCD06514.1"/>
    <property type="molecule type" value="Genomic_DNA"/>
</dbReference>
<evidence type="ECO:0000313" key="5">
    <source>
        <dbReference type="EMBL" id="XCD07308.1"/>
    </source>
</evidence>
<evidence type="ECO:0000313" key="4">
    <source>
        <dbReference type="EMBL" id="XCD06514.1"/>
    </source>
</evidence>
<proteinExistence type="predicted"/>
<organism evidence="6">
    <name type="scientific">Dulem virus 117</name>
    <dbReference type="NCBI Taxonomy" id="3145594"/>
    <lineage>
        <taxon>Viruses</taxon>
        <taxon>Monodnaviria</taxon>
        <taxon>Sangervirae</taxon>
        <taxon>Phixviricota</taxon>
        <taxon>Malgrandaviricetes</taxon>
        <taxon>Petitvirales</taxon>
        <taxon>Microviridae</taxon>
        <taxon>Microvirus</taxon>
    </lineage>
</organism>
<dbReference type="Pfam" id="PF20577">
    <property type="entry name" value="Phage_ORF5"/>
    <property type="match status" value="1"/>
</dbReference>
<dbReference type="EMBL" id="PP511636">
    <property type="protein sequence ID" value="XCD06120.1"/>
    <property type="molecule type" value="Genomic_DNA"/>
</dbReference>
<dbReference type="EMBL" id="PP511433">
    <property type="protein sequence ID" value="XCD04168.1"/>
    <property type="molecule type" value="Genomic_DNA"/>
</dbReference>
<dbReference type="InterPro" id="IPR046781">
    <property type="entry name" value="Phage_ORF5"/>
</dbReference>
<accession>A0AAU8B6J9</accession>
<evidence type="ECO:0000313" key="1">
    <source>
        <dbReference type="EMBL" id="XCD04168.1"/>
    </source>
</evidence>